<name>A0A7J6V7R3_THATH</name>
<dbReference type="AlphaFoldDB" id="A0A7J6V7R3"/>
<dbReference type="Proteomes" id="UP000554482">
    <property type="component" value="Unassembled WGS sequence"/>
</dbReference>
<reference evidence="1 2" key="1">
    <citation type="submission" date="2020-06" db="EMBL/GenBank/DDBJ databases">
        <title>Transcriptomic and genomic resources for Thalictrum thalictroides and T. hernandezii: Facilitating candidate gene discovery in an emerging model plant lineage.</title>
        <authorList>
            <person name="Arias T."/>
            <person name="Riano-Pachon D.M."/>
            <person name="Di Stilio V.S."/>
        </authorList>
    </citation>
    <scope>NUCLEOTIDE SEQUENCE [LARGE SCALE GENOMIC DNA]</scope>
    <source>
        <strain evidence="2">cv. WT478/WT964</strain>
        <tissue evidence="1">Leaves</tissue>
    </source>
</reference>
<dbReference type="EMBL" id="JABWDY010037709">
    <property type="protein sequence ID" value="KAF5180225.1"/>
    <property type="molecule type" value="Genomic_DNA"/>
</dbReference>
<keyword evidence="2" id="KW-1185">Reference proteome</keyword>
<gene>
    <name evidence="1" type="ORF">FRX31_030190</name>
</gene>
<accession>A0A7J6V7R3</accession>
<sequence>MAECHGILESIECALSRAGNNYMSSWTQKLQSLLSVITKCHIWRLRQRWKRIKCQIARLKMDSVWRESNFTCCLHMLLAEGRGWYCQSSMCHFQTYTK</sequence>
<comment type="caution">
    <text evidence="1">The sequence shown here is derived from an EMBL/GenBank/DDBJ whole genome shotgun (WGS) entry which is preliminary data.</text>
</comment>
<evidence type="ECO:0000313" key="2">
    <source>
        <dbReference type="Proteomes" id="UP000554482"/>
    </source>
</evidence>
<proteinExistence type="predicted"/>
<protein>
    <submittedName>
        <fullName evidence="1">Uncharacterized protein</fullName>
    </submittedName>
</protein>
<organism evidence="1 2">
    <name type="scientific">Thalictrum thalictroides</name>
    <name type="common">Rue-anemone</name>
    <name type="synonym">Anemone thalictroides</name>
    <dbReference type="NCBI Taxonomy" id="46969"/>
    <lineage>
        <taxon>Eukaryota</taxon>
        <taxon>Viridiplantae</taxon>
        <taxon>Streptophyta</taxon>
        <taxon>Embryophyta</taxon>
        <taxon>Tracheophyta</taxon>
        <taxon>Spermatophyta</taxon>
        <taxon>Magnoliopsida</taxon>
        <taxon>Ranunculales</taxon>
        <taxon>Ranunculaceae</taxon>
        <taxon>Thalictroideae</taxon>
        <taxon>Thalictrum</taxon>
    </lineage>
</organism>
<evidence type="ECO:0000313" key="1">
    <source>
        <dbReference type="EMBL" id="KAF5180225.1"/>
    </source>
</evidence>